<keyword evidence="9" id="KW-0442">Lipid degradation</keyword>
<evidence type="ECO:0000256" key="12">
    <source>
        <dbReference type="ARBA" id="ARBA00029903"/>
    </source>
</evidence>
<dbReference type="CDD" id="cd04704">
    <property type="entry name" value="PLA2_bee_venom_like"/>
    <property type="match status" value="1"/>
</dbReference>
<dbReference type="EMBL" id="CAACVG010010782">
    <property type="protein sequence ID" value="VEN56590.1"/>
    <property type="molecule type" value="Genomic_DNA"/>
</dbReference>
<organism evidence="14 15">
    <name type="scientific">Callosobruchus maculatus</name>
    <name type="common">Southern cowpea weevil</name>
    <name type="synonym">Pulse bruchid</name>
    <dbReference type="NCBI Taxonomy" id="64391"/>
    <lineage>
        <taxon>Eukaryota</taxon>
        <taxon>Metazoa</taxon>
        <taxon>Ecdysozoa</taxon>
        <taxon>Arthropoda</taxon>
        <taxon>Hexapoda</taxon>
        <taxon>Insecta</taxon>
        <taxon>Pterygota</taxon>
        <taxon>Neoptera</taxon>
        <taxon>Endopterygota</taxon>
        <taxon>Coleoptera</taxon>
        <taxon>Polyphaga</taxon>
        <taxon>Cucujiformia</taxon>
        <taxon>Chrysomeloidea</taxon>
        <taxon>Chrysomelidae</taxon>
        <taxon>Bruchinae</taxon>
        <taxon>Bruchini</taxon>
        <taxon>Callosobruchus</taxon>
    </lineage>
</organism>
<keyword evidence="11" id="KW-1015">Disulfide bond</keyword>
<proteinExistence type="predicted"/>
<dbReference type="Pfam" id="PF05826">
    <property type="entry name" value="Phospholip_A2_2"/>
    <property type="match status" value="1"/>
</dbReference>
<dbReference type="PANTHER" id="PTHR12253">
    <property type="entry name" value="RH14732P"/>
    <property type="match status" value="1"/>
</dbReference>
<evidence type="ECO:0000256" key="7">
    <source>
        <dbReference type="ARBA" id="ARBA00022801"/>
    </source>
</evidence>
<dbReference type="OrthoDB" id="8187220at2759"/>
<evidence type="ECO:0000256" key="3">
    <source>
        <dbReference type="ARBA" id="ARBA00013278"/>
    </source>
</evidence>
<reference evidence="14 15" key="1">
    <citation type="submission" date="2019-01" db="EMBL/GenBank/DDBJ databases">
        <authorList>
            <person name="Sayadi A."/>
        </authorList>
    </citation>
    <scope>NUCLEOTIDE SEQUENCE [LARGE SCALE GENOMIC DNA]</scope>
</reference>
<keyword evidence="8" id="KW-0106">Calcium</keyword>
<protein>
    <recommendedName>
        <fullName evidence="4">Phospholipase A2</fullName>
        <ecNumber evidence="3">3.1.1.4</ecNumber>
    </recommendedName>
    <alternativeName>
        <fullName evidence="12">Phosphatidylcholine 2-acylhydrolase</fullName>
    </alternativeName>
</protein>
<accession>A0A653D8W5</accession>
<feature type="domain" description="Phospholipase A2-like central" evidence="13">
    <location>
        <begin position="64"/>
        <end position="159"/>
    </location>
</feature>
<dbReference type="GO" id="GO:0004623">
    <property type="term" value="F:phospholipase A2 activity"/>
    <property type="evidence" value="ECO:0007669"/>
    <property type="project" value="UniProtKB-EC"/>
</dbReference>
<evidence type="ECO:0000256" key="8">
    <source>
        <dbReference type="ARBA" id="ARBA00022837"/>
    </source>
</evidence>
<evidence type="ECO:0000256" key="4">
    <source>
        <dbReference type="ARBA" id="ARBA00021721"/>
    </source>
</evidence>
<dbReference type="GO" id="GO:0046872">
    <property type="term" value="F:metal ion binding"/>
    <property type="evidence" value="ECO:0007669"/>
    <property type="project" value="UniProtKB-KW"/>
</dbReference>
<keyword evidence="15" id="KW-1185">Reference proteome</keyword>
<evidence type="ECO:0000256" key="1">
    <source>
        <dbReference type="ARBA" id="ARBA00001913"/>
    </source>
</evidence>
<keyword evidence="5" id="KW-0964">Secreted</keyword>
<dbReference type="GO" id="GO:0016042">
    <property type="term" value="P:lipid catabolic process"/>
    <property type="evidence" value="ECO:0007669"/>
    <property type="project" value="UniProtKB-KW"/>
</dbReference>
<evidence type="ECO:0000256" key="9">
    <source>
        <dbReference type="ARBA" id="ARBA00022963"/>
    </source>
</evidence>
<keyword evidence="7" id="KW-0378">Hydrolase</keyword>
<evidence type="ECO:0000256" key="10">
    <source>
        <dbReference type="ARBA" id="ARBA00023098"/>
    </source>
</evidence>
<evidence type="ECO:0000259" key="13">
    <source>
        <dbReference type="Pfam" id="PF05826"/>
    </source>
</evidence>
<comment type="cofactor">
    <cofactor evidence="1">
        <name>Ca(2+)</name>
        <dbReference type="ChEBI" id="CHEBI:29108"/>
    </cofactor>
</comment>
<dbReference type="AlphaFoldDB" id="A0A653D8W5"/>
<dbReference type="EC" id="3.1.1.4" evidence="3"/>
<sequence length="227" mass="25614">MSRMIELTTRPPYCVVQRDRGKIRNMLLMSDSRRMRQMTDESIDRLENVCKSGTIQSPHQGGFIYPGTKWCGPGTIATNDSDLGIHVKEDICCRDHDNCPIYLSAGECRQGICNHSPFTRSHCDCDGAFRKCLQNVNSETANTIGAIFFNIIQVICFKERTPCSQWQSLQSNQLDGKVKDCDTPRSGSSSYAFKKSGRYIGTKVPNADILQSKEVFINHFLRKFGLL</sequence>
<dbReference type="GO" id="GO:0006644">
    <property type="term" value="P:phospholipid metabolic process"/>
    <property type="evidence" value="ECO:0007669"/>
    <property type="project" value="InterPro"/>
</dbReference>
<evidence type="ECO:0000256" key="6">
    <source>
        <dbReference type="ARBA" id="ARBA00022723"/>
    </source>
</evidence>
<dbReference type="SUPFAM" id="SSF48619">
    <property type="entry name" value="Phospholipase A2, PLA2"/>
    <property type="match status" value="1"/>
</dbReference>
<evidence type="ECO:0000256" key="5">
    <source>
        <dbReference type="ARBA" id="ARBA00022525"/>
    </source>
</evidence>
<keyword evidence="6" id="KW-0479">Metal-binding</keyword>
<dbReference type="GO" id="GO:0005576">
    <property type="term" value="C:extracellular region"/>
    <property type="evidence" value="ECO:0007669"/>
    <property type="project" value="UniProtKB-SubCell"/>
</dbReference>
<dbReference type="GO" id="GO:0050482">
    <property type="term" value="P:arachidonate secretion"/>
    <property type="evidence" value="ECO:0007669"/>
    <property type="project" value="InterPro"/>
</dbReference>
<name>A0A653D8W5_CALMS</name>
<dbReference type="Proteomes" id="UP000410492">
    <property type="component" value="Unassembled WGS sequence"/>
</dbReference>
<evidence type="ECO:0000313" key="15">
    <source>
        <dbReference type="Proteomes" id="UP000410492"/>
    </source>
</evidence>
<comment type="subcellular location">
    <subcellularLocation>
        <location evidence="2">Secreted</location>
    </subcellularLocation>
</comment>
<gene>
    <name evidence="14" type="ORF">CALMAC_LOCUS15451</name>
</gene>
<evidence type="ECO:0000256" key="11">
    <source>
        <dbReference type="ARBA" id="ARBA00023157"/>
    </source>
</evidence>
<evidence type="ECO:0000313" key="14">
    <source>
        <dbReference type="EMBL" id="VEN56590.1"/>
    </source>
</evidence>
<keyword evidence="10" id="KW-0443">Lipid metabolism</keyword>
<dbReference type="InterPro" id="IPR016090">
    <property type="entry name" value="PLA2-like_dom"/>
</dbReference>
<dbReference type="FunFam" id="1.20.90.10:FF:000002">
    <property type="entry name" value="Phospholipase A2 group III"/>
    <property type="match status" value="1"/>
</dbReference>
<dbReference type="InterPro" id="IPR036444">
    <property type="entry name" value="PLipase_A2_dom_sf"/>
</dbReference>
<dbReference type="Gene3D" id="1.20.90.10">
    <property type="entry name" value="Phospholipase A2 domain"/>
    <property type="match status" value="1"/>
</dbReference>
<evidence type="ECO:0000256" key="2">
    <source>
        <dbReference type="ARBA" id="ARBA00004613"/>
    </source>
</evidence>
<dbReference type="InterPro" id="IPR033113">
    <property type="entry name" value="PLA2_histidine"/>
</dbReference>
<dbReference type="PROSITE" id="PS00118">
    <property type="entry name" value="PA2_HIS"/>
    <property type="match status" value="1"/>
</dbReference>